<organism evidence="2 3">
    <name type="scientific">Desulfuromonas soudanensis</name>
    <dbReference type="NCBI Taxonomy" id="1603606"/>
    <lineage>
        <taxon>Bacteria</taxon>
        <taxon>Pseudomonadati</taxon>
        <taxon>Thermodesulfobacteriota</taxon>
        <taxon>Desulfuromonadia</taxon>
        <taxon>Desulfuromonadales</taxon>
        <taxon>Desulfuromonadaceae</taxon>
        <taxon>Desulfuromonas</taxon>
    </lineage>
</organism>
<dbReference type="Pfam" id="PF13360">
    <property type="entry name" value="PQQ_2"/>
    <property type="match status" value="1"/>
</dbReference>
<dbReference type="AlphaFoldDB" id="A0A0M4DKR2"/>
<name>A0A0M4DKR2_9BACT</name>
<dbReference type="STRING" id="1603606.DSOUD_3445"/>
<evidence type="ECO:0000313" key="3">
    <source>
        <dbReference type="Proteomes" id="UP000057158"/>
    </source>
</evidence>
<dbReference type="Proteomes" id="UP000057158">
    <property type="component" value="Chromosome"/>
</dbReference>
<dbReference type="PATRIC" id="fig|1603606.3.peg.3706"/>
<dbReference type="PANTHER" id="PTHR34512">
    <property type="entry name" value="CELL SURFACE PROTEIN"/>
    <property type="match status" value="1"/>
</dbReference>
<dbReference type="SUPFAM" id="SSF50998">
    <property type="entry name" value="Quinoprotein alcohol dehydrogenase-like"/>
    <property type="match status" value="1"/>
</dbReference>
<evidence type="ECO:0000313" key="2">
    <source>
        <dbReference type="EMBL" id="ALC18162.1"/>
    </source>
</evidence>
<evidence type="ECO:0000259" key="1">
    <source>
        <dbReference type="Pfam" id="PF13360"/>
    </source>
</evidence>
<reference evidence="2 3" key="1">
    <citation type="submission" date="2015-07" db="EMBL/GenBank/DDBJ databases">
        <title>Isolation and Genomic Characterization of a Novel Halophilic Metal-Reducing Deltaproteobacterium from the Deep Subsurface.</title>
        <authorList>
            <person name="Badalamenti J.P."/>
            <person name="Summers Z.M."/>
            <person name="Gralnick J.A."/>
            <person name="Bond D.R."/>
        </authorList>
    </citation>
    <scope>NUCLEOTIDE SEQUENCE [LARGE SCALE GENOMIC DNA]</scope>
    <source>
        <strain evidence="2 3">WTL</strain>
    </source>
</reference>
<dbReference type="RefSeq" id="WP_082351353.1">
    <property type="nucleotide sequence ID" value="NZ_CP010802.1"/>
</dbReference>
<sequence length="367" mass="40423">MEDSNRYDYIGGGPGGNSVVEEKVMLPLKILWKSKNINSPYVSILLSEESAIAVSRNPPKNFTVNQKISSFDRASGKVRWEVVLDNMGGGLGGRMCLYQDTVILCDSSSSSVVALKDGHICWRTEGFTACSPIRHFAGEIIICAIGGVYFLNPATGAVVRQIEMDQGHSPSFTEEEVVVQTSGGFYNCYDRKTSELRWSINFGELGKCDTGVGTPARGSITCRSPLIHGGRIYAGSNGRIVAFDLEKGDILWMTKRMMQLREVLYRNGRLYGMADSCFRILEPETGEVLLERHHPDEGGGGNMPYMAGKIIFNNEKCIQAVDIETGEMVWSFADKRKTIGFTGQPVYLDGRLYTADTGGCLYCFETA</sequence>
<keyword evidence="3" id="KW-1185">Reference proteome</keyword>
<protein>
    <recommendedName>
        <fullName evidence="1">Pyrrolo-quinoline quinone repeat domain-containing protein</fullName>
    </recommendedName>
</protein>
<gene>
    <name evidence="2" type="ORF">DSOUD_3445</name>
</gene>
<dbReference type="KEGG" id="des:DSOUD_3445"/>
<dbReference type="PANTHER" id="PTHR34512:SF30">
    <property type="entry name" value="OUTER MEMBRANE PROTEIN ASSEMBLY FACTOR BAMB"/>
    <property type="match status" value="1"/>
</dbReference>
<dbReference type="InterPro" id="IPR002372">
    <property type="entry name" value="PQQ_rpt_dom"/>
</dbReference>
<feature type="domain" description="Pyrrolo-quinoline quinone repeat" evidence="1">
    <location>
        <begin position="146"/>
        <end position="292"/>
    </location>
</feature>
<accession>A0A0M4DKR2</accession>
<dbReference type="OrthoDB" id="9794322at2"/>
<dbReference type="InterPro" id="IPR011047">
    <property type="entry name" value="Quinoprotein_ADH-like_sf"/>
</dbReference>
<dbReference type="Gene3D" id="2.130.10.10">
    <property type="entry name" value="YVTN repeat-like/Quinoprotein amine dehydrogenase"/>
    <property type="match status" value="1"/>
</dbReference>
<dbReference type="Gene3D" id="2.40.10.480">
    <property type="match status" value="1"/>
</dbReference>
<dbReference type="EMBL" id="CP010802">
    <property type="protein sequence ID" value="ALC18162.1"/>
    <property type="molecule type" value="Genomic_DNA"/>
</dbReference>
<proteinExistence type="predicted"/>
<dbReference type="InterPro" id="IPR015943">
    <property type="entry name" value="WD40/YVTN_repeat-like_dom_sf"/>
</dbReference>